<accession>A0A7F5QUW0</accession>
<evidence type="ECO:0000256" key="2">
    <source>
        <dbReference type="ARBA" id="ARBA00012417"/>
    </source>
</evidence>
<evidence type="ECO:0000256" key="5">
    <source>
        <dbReference type="ARBA" id="ARBA00022705"/>
    </source>
</evidence>
<dbReference type="AlphaFoldDB" id="A0A7F5QUW0"/>
<dbReference type="Gene3D" id="3.30.420.10">
    <property type="entry name" value="Ribonuclease H-like superfamily/Ribonuclease H"/>
    <property type="match status" value="1"/>
</dbReference>
<keyword evidence="4" id="KW-0548">Nucleotidyltransferase</keyword>
<dbReference type="GO" id="GO:0003887">
    <property type="term" value="F:DNA-directed DNA polymerase activity"/>
    <property type="evidence" value="ECO:0007669"/>
    <property type="project" value="UniProtKB-KW"/>
</dbReference>
<keyword evidence="6" id="KW-0239">DNA-directed DNA polymerase</keyword>
<dbReference type="InterPro" id="IPR004868">
    <property type="entry name" value="DNA-dir_DNA_pol_B_mt/vir"/>
</dbReference>
<dbReference type="InterPro" id="IPR012337">
    <property type="entry name" value="RNaseH-like_sf"/>
</dbReference>
<keyword evidence="5" id="KW-0235">DNA replication</keyword>
<keyword evidence="3" id="KW-0808">Transferase</keyword>
<dbReference type="SUPFAM" id="SSF53098">
    <property type="entry name" value="Ribonuclease H-like"/>
    <property type="match status" value="1"/>
</dbReference>
<dbReference type="RefSeq" id="XP_025828836.1">
    <property type="nucleotide sequence ID" value="XM_025973051.1"/>
</dbReference>
<keyword evidence="7" id="KW-0238">DNA-binding</keyword>
<evidence type="ECO:0000256" key="4">
    <source>
        <dbReference type="ARBA" id="ARBA00022695"/>
    </source>
</evidence>
<dbReference type="GO" id="GO:0003677">
    <property type="term" value="F:DNA binding"/>
    <property type="evidence" value="ECO:0007669"/>
    <property type="project" value="UniProtKB-KW"/>
</dbReference>
<dbReference type="GeneID" id="112904019"/>
<dbReference type="SUPFAM" id="SSF56672">
    <property type="entry name" value="DNA/RNA polymerases"/>
    <property type="match status" value="1"/>
</dbReference>
<evidence type="ECO:0000259" key="9">
    <source>
        <dbReference type="Pfam" id="PF03175"/>
    </source>
</evidence>
<evidence type="ECO:0000256" key="8">
    <source>
        <dbReference type="ARBA" id="ARBA00049244"/>
    </source>
</evidence>
<name>A0A7F5QUW0_AGRPL</name>
<comment type="catalytic activity">
    <reaction evidence="8">
        <text>DNA(n) + a 2'-deoxyribonucleoside 5'-triphosphate = DNA(n+1) + diphosphate</text>
        <dbReference type="Rhea" id="RHEA:22508"/>
        <dbReference type="Rhea" id="RHEA-COMP:17339"/>
        <dbReference type="Rhea" id="RHEA-COMP:17340"/>
        <dbReference type="ChEBI" id="CHEBI:33019"/>
        <dbReference type="ChEBI" id="CHEBI:61560"/>
        <dbReference type="ChEBI" id="CHEBI:173112"/>
        <dbReference type="EC" id="2.7.7.7"/>
    </reaction>
</comment>
<reference evidence="11" key="1">
    <citation type="submission" date="2025-08" db="UniProtKB">
        <authorList>
            <consortium name="RefSeq"/>
        </authorList>
    </citation>
    <scope>IDENTIFICATION</scope>
    <source>
        <tissue evidence="11">Entire body</tissue>
    </source>
</reference>
<gene>
    <name evidence="11" type="primary">LOC112904019</name>
</gene>
<dbReference type="EC" id="2.7.7.7" evidence="2"/>
<dbReference type="PANTHER" id="PTHR31511">
    <property type="entry name" value="PROTEIN CBG23764"/>
    <property type="match status" value="1"/>
</dbReference>
<dbReference type="GO" id="GO:0006260">
    <property type="term" value="P:DNA replication"/>
    <property type="evidence" value="ECO:0007669"/>
    <property type="project" value="UniProtKB-KW"/>
</dbReference>
<organism evidence="10 11">
    <name type="scientific">Agrilus planipennis</name>
    <name type="common">Emerald ash borer</name>
    <name type="synonym">Agrilus marcopoli</name>
    <dbReference type="NCBI Taxonomy" id="224129"/>
    <lineage>
        <taxon>Eukaryota</taxon>
        <taxon>Metazoa</taxon>
        <taxon>Ecdysozoa</taxon>
        <taxon>Arthropoda</taxon>
        <taxon>Hexapoda</taxon>
        <taxon>Insecta</taxon>
        <taxon>Pterygota</taxon>
        <taxon>Neoptera</taxon>
        <taxon>Endopterygota</taxon>
        <taxon>Coleoptera</taxon>
        <taxon>Polyphaga</taxon>
        <taxon>Elateriformia</taxon>
        <taxon>Buprestoidea</taxon>
        <taxon>Buprestidae</taxon>
        <taxon>Agrilinae</taxon>
        <taxon>Agrilus</taxon>
    </lineage>
</organism>
<dbReference type="OrthoDB" id="414982at2759"/>
<dbReference type="Proteomes" id="UP000192223">
    <property type="component" value="Unplaced"/>
</dbReference>
<evidence type="ECO:0000256" key="3">
    <source>
        <dbReference type="ARBA" id="ARBA00022679"/>
    </source>
</evidence>
<evidence type="ECO:0000256" key="7">
    <source>
        <dbReference type="ARBA" id="ARBA00023125"/>
    </source>
</evidence>
<evidence type="ECO:0000313" key="10">
    <source>
        <dbReference type="Proteomes" id="UP000192223"/>
    </source>
</evidence>
<dbReference type="GO" id="GO:0042575">
    <property type="term" value="C:DNA polymerase complex"/>
    <property type="evidence" value="ECO:0007669"/>
    <property type="project" value="UniProtKB-ARBA"/>
</dbReference>
<sequence>MLRKPFVIYCDFECFTMPISHTKPNPLSSYAYNYQQHVAYSVGYYTVCSFNAVYNKFDLFRGANPAGWFVSQLKAESQRIYNILSSESSHSLIPLNEEELEQHKLTNECPNCSLSFSNTNPKVKHHCHYTGKYIASICNNCNLQIKKNFEVKVVFHNLNYDLHCFFQELAAQANVKLIPSTAEKYISLSVYFGLVRLVFIDSFRFLPDSLDNLVKILSHDKLTHTSQFFPIIEQFDLVKRKGVFCYDYVNSWASLENTSLPPIEDFYSKLKDENVSNEDYAHALKVWDLFNCRNLGEYSDLYLKTDILLLADVFENFRNFTMTYYGLDAAEFLTTPSLAYSSALKTTRARIDLLTDIEMILFFEKAIRGGITHSVHRYAKCNNLEFPDTFDSSEKVNYLMYWDVNSLYGYAQCQALPTGNFRWLSPDEINYMEIKLKSGIFHKSDNNLSYALEVDLEYPQHLHTQDSHIQFPFCAEHITPKESNLKKLCCTLSDKTKYVIHFENLKQCLKFGLVLKKIHRVIEFRQSDWLKSFIDLNTDFRMKSNSDFEKNLFKLIINSISYYHSSNLTDTVRDVPPEFQSELRGLLTEFADVLKEEMSNHTTRATKHSIRLRYDTPFRIRPLLLLRRQETLDTRTVIVPNKEWALFAFVLTIEGSTSKLRTTPSPTRHQGHYSGYRYSDDIHHLGFSISLPAGSPGSLLTATHRIQHTGGYTTLRSCRSNSREAQQHSSGL</sequence>
<keyword evidence="10" id="KW-1185">Reference proteome</keyword>
<protein>
    <recommendedName>
        <fullName evidence="2">DNA-directed DNA polymerase</fullName>
        <ecNumber evidence="2">2.7.7.7</ecNumber>
    </recommendedName>
</protein>
<evidence type="ECO:0000256" key="6">
    <source>
        <dbReference type="ARBA" id="ARBA00022932"/>
    </source>
</evidence>
<evidence type="ECO:0000256" key="1">
    <source>
        <dbReference type="ARBA" id="ARBA00005755"/>
    </source>
</evidence>
<dbReference type="KEGG" id="apln:112904019"/>
<dbReference type="Pfam" id="PF03175">
    <property type="entry name" value="DNA_pol_B_2"/>
    <property type="match status" value="1"/>
</dbReference>
<proteinExistence type="inferred from homology"/>
<dbReference type="InterPro" id="IPR036397">
    <property type="entry name" value="RNaseH_sf"/>
</dbReference>
<dbReference type="InterPro" id="IPR043502">
    <property type="entry name" value="DNA/RNA_pol_sf"/>
</dbReference>
<dbReference type="PANTHER" id="PTHR31511:SF12">
    <property type="entry name" value="RHO TERMINATION FACTOR N-TERMINAL DOMAIN-CONTAINING PROTEIN"/>
    <property type="match status" value="1"/>
</dbReference>
<dbReference type="InParanoid" id="A0A7F5QUW0"/>
<dbReference type="GO" id="GO:0000166">
    <property type="term" value="F:nucleotide binding"/>
    <property type="evidence" value="ECO:0007669"/>
    <property type="project" value="InterPro"/>
</dbReference>
<feature type="domain" description="DNA-directed DNA polymerase family B mitochondria/virus" evidence="9">
    <location>
        <begin position="147"/>
        <end position="559"/>
    </location>
</feature>
<evidence type="ECO:0000313" key="11">
    <source>
        <dbReference type="RefSeq" id="XP_025828836.1"/>
    </source>
</evidence>
<comment type="similarity">
    <text evidence="1">Belongs to the DNA polymerase type-B family.</text>
</comment>